<feature type="chain" id="PRO_5035935179" evidence="1">
    <location>
        <begin position="18"/>
        <end position="139"/>
    </location>
</feature>
<keyword evidence="1" id="KW-0732">Signal</keyword>
<gene>
    <name evidence="2" type="ORF">HNY73_016728</name>
</gene>
<accession>A0A8T0ENB2</accession>
<organism evidence="2 3">
    <name type="scientific">Argiope bruennichi</name>
    <name type="common">Wasp spider</name>
    <name type="synonym">Aranea bruennichi</name>
    <dbReference type="NCBI Taxonomy" id="94029"/>
    <lineage>
        <taxon>Eukaryota</taxon>
        <taxon>Metazoa</taxon>
        <taxon>Ecdysozoa</taxon>
        <taxon>Arthropoda</taxon>
        <taxon>Chelicerata</taxon>
        <taxon>Arachnida</taxon>
        <taxon>Araneae</taxon>
        <taxon>Araneomorphae</taxon>
        <taxon>Entelegynae</taxon>
        <taxon>Araneoidea</taxon>
        <taxon>Araneidae</taxon>
        <taxon>Argiope</taxon>
    </lineage>
</organism>
<dbReference type="EMBL" id="JABXBU010002227">
    <property type="protein sequence ID" value="KAF8774146.1"/>
    <property type="molecule type" value="Genomic_DNA"/>
</dbReference>
<comment type="caution">
    <text evidence="2">The sequence shown here is derived from an EMBL/GenBank/DDBJ whole genome shotgun (WGS) entry which is preliminary data.</text>
</comment>
<dbReference type="Proteomes" id="UP000807504">
    <property type="component" value="Unassembled WGS sequence"/>
</dbReference>
<evidence type="ECO:0000313" key="2">
    <source>
        <dbReference type="EMBL" id="KAF8774146.1"/>
    </source>
</evidence>
<sequence>MLLYIFLLLGTWTSVLGKDDKCRESRYHVCPLPDGWGFPKTMADLEQICPGFIQTIDCMKDHLKKCNPEDNLRRRYLQNLGDVTKDACDKDSQLHLRIVQNIDCFNEVVQNDSKTCYKGIDKKTGKMMKHIQKTEAKRH</sequence>
<feature type="signal peptide" evidence="1">
    <location>
        <begin position="1"/>
        <end position="17"/>
    </location>
</feature>
<protein>
    <submittedName>
        <fullName evidence="2">Uncharacterized protein</fullName>
    </submittedName>
</protein>
<proteinExistence type="predicted"/>
<keyword evidence="3" id="KW-1185">Reference proteome</keyword>
<name>A0A8T0ENB2_ARGBR</name>
<reference evidence="2" key="2">
    <citation type="submission" date="2020-06" db="EMBL/GenBank/DDBJ databases">
        <authorList>
            <person name="Sheffer M."/>
        </authorList>
    </citation>
    <scope>NUCLEOTIDE SEQUENCE</scope>
</reference>
<evidence type="ECO:0000313" key="3">
    <source>
        <dbReference type="Proteomes" id="UP000807504"/>
    </source>
</evidence>
<dbReference type="AlphaFoldDB" id="A0A8T0ENB2"/>
<evidence type="ECO:0000256" key="1">
    <source>
        <dbReference type="SAM" id="SignalP"/>
    </source>
</evidence>
<reference evidence="2" key="1">
    <citation type="journal article" date="2020" name="bioRxiv">
        <title>Chromosome-level reference genome of the European wasp spider Argiope bruennichi: a resource for studies on range expansion and evolutionary adaptation.</title>
        <authorList>
            <person name="Sheffer M.M."/>
            <person name="Hoppe A."/>
            <person name="Krehenwinkel H."/>
            <person name="Uhl G."/>
            <person name="Kuss A.W."/>
            <person name="Jensen L."/>
            <person name="Jensen C."/>
            <person name="Gillespie R.G."/>
            <person name="Hoff K.J."/>
            <person name="Prost S."/>
        </authorList>
    </citation>
    <scope>NUCLEOTIDE SEQUENCE</scope>
</reference>